<evidence type="ECO:0000313" key="1">
    <source>
        <dbReference type="EMBL" id="KAH0740836.1"/>
    </source>
</evidence>
<organism evidence="1 2">
    <name type="scientific">Solanum tuberosum</name>
    <name type="common">Potato</name>
    <dbReference type="NCBI Taxonomy" id="4113"/>
    <lineage>
        <taxon>Eukaryota</taxon>
        <taxon>Viridiplantae</taxon>
        <taxon>Streptophyta</taxon>
        <taxon>Embryophyta</taxon>
        <taxon>Tracheophyta</taxon>
        <taxon>Spermatophyta</taxon>
        <taxon>Magnoliopsida</taxon>
        <taxon>eudicotyledons</taxon>
        <taxon>Gunneridae</taxon>
        <taxon>Pentapetalae</taxon>
        <taxon>asterids</taxon>
        <taxon>lamiids</taxon>
        <taxon>Solanales</taxon>
        <taxon>Solanaceae</taxon>
        <taxon>Solanoideae</taxon>
        <taxon>Solaneae</taxon>
        <taxon>Solanum</taxon>
    </lineage>
</organism>
<comment type="caution">
    <text evidence="1">The sequence shown here is derived from an EMBL/GenBank/DDBJ whole genome shotgun (WGS) entry which is preliminary data.</text>
</comment>
<reference evidence="1 2" key="1">
    <citation type="journal article" date="2021" name="bioRxiv">
        <title>Chromosome-scale and haplotype-resolved genome assembly of a tetraploid potato cultivar.</title>
        <authorList>
            <person name="Sun H."/>
            <person name="Jiao W.-B."/>
            <person name="Krause K."/>
            <person name="Campoy J.A."/>
            <person name="Goel M."/>
            <person name="Folz-Donahue K."/>
            <person name="Kukat C."/>
            <person name="Huettel B."/>
            <person name="Schneeberger K."/>
        </authorList>
    </citation>
    <scope>NUCLEOTIDE SEQUENCE [LARGE SCALE GENOMIC DNA]</scope>
    <source>
        <strain evidence="1">SolTubOtavaFocal</strain>
        <tissue evidence="1">Leaves</tissue>
    </source>
</reference>
<dbReference type="Proteomes" id="UP000826656">
    <property type="component" value="Unassembled WGS sequence"/>
</dbReference>
<name>A0ABQ7U3C0_SOLTU</name>
<evidence type="ECO:0000313" key="2">
    <source>
        <dbReference type="Proteomes" id="UP000826656"/>
    </source>
</evidence>
<dbReference type="EMBL" id="JAIVGD010000026">
    <property type="protein sequence ID" value="KAH0740836.1"/>
    <property type="molecule type" value="Genomic_DNA"/>
</dbReference>
<keyword evidence="2" id="KW-1185">Reference proteome</keyword>
<gene>
    <name evidence="1" type="ORF">KY290_033879</name>
</gene>
<sequence length="86" mass="9928">MVPYKENVCPVFLGSTNKIMCAKSCNPRLKLSLFYHLLLCVMDLRLTALTWKVADMFEQGVDSKCSIEDFANIEEFSYHFEAINVR</sequence>
<protein>
    <submittedName>
        <fullName evidence="1">Uncharacterized protein</fullName>
    </submittedName>
</protein>
<accession>A0ABQ7U3C0</accession>
<proteinExistence type="predicted"/>